<organism evidence="3 4">
    <name type="scientific">Saimiri boliviensis boliviensis</name>
    <name type="common">Bolivian squirrel monkey</name>
    <dbReference type="NCBI Taxonomy" id="39432"/>
    <lineage>
        <taxon>Eukaryota</taxon>
        <taxon>Metazoa</taxon>
        <taxon>Chordata</taxon>
        <taxon>Craniata</taxon>
        <taxon>Vertebrata</taxon>
        <taxon>Euteleostomi</taxon>
        <taxon>Mammalia</taxon>
        <taxon>Eutheria</taxon>
        <taxon>Euarchontoglires</taxon>
        <taxon>Primates</taxon>
        <taxon>Haplorrhini</taxon>
        <taxon>Platyrrhini</taxon>
        <taxon>Cebidae</taxon>
        <taxon>Saimiriinae</taxon>
        <taxon>Saimiri</taxon>
    </lineage>
</organism>
<evidence type="ECO:0000256" key="1">
    <source>
        <dbReference type="SAM" id="MobiDB-lite"/>
    </source>
</evidence>
<name>A0A2K6TDY8_SAIBB</name>
<proteinExistence type="predicted"/>
<dbReference type="Proteomes" id="UP000233220">
    <property type="component" value="Unplaced"/>
</dbReference>
<feature type="chain" id="PRO_5014377029" evidence="2">
    <location>
        <begin position="26"/>
        <end position="193"/>
    </location>
</feature>
<keyword evidence="4" id="KW-1185">Reference proteome</keyword>
<evidence type="ECO:0000313" key="3">
    <source>
        <dbReference type="Ensembl" id="ENSSBOP00000017851.1"/>
    </source>
</evidence>
<feature type="signal peptide" evidence="2">
    <location>
        <begin position="1"/>
        <end position="25"/>
    </location>
</feature>
<dbReference type="Ensembl" id="ENSSBOT00000034666.1">
    <property type="protein sequence ID" value="ENSSBOP00000017851.1"/>
    <property type="gene ID" value="ENSSBOG00000025558.1"/>
</dbReference>
<keyword evidence="2" id="KW-0732">Signal</keyword>
<evidence type="ECO:0000256" key="2">
    <source>
        <dbReference type="SAM" id="SignalP"/>
    </source>
</evidence>
<dbReference type="AlphaFoldDB" id="A0A2K6TDY8"/>
<protein>
    <submittedName>
        <fullName evidence="3">Uncharacterized protein</fullName>
    </submittedName>
</protein>
<reference evidence="3" key="2">
    <citation type="submission" date="2025-09" db="UniProtKB">
        <authorList>
            <consortium name="Ensembl"/>
        </authorList>
    </citation>
    <scope>IDENTIFICATION</scope>
</reference>
<feature type="compositionally biased region" description="Low complexity" evidence="1">
    <location>
        <begin position="92"/>
        <end position="114"/>
    </location>
</feature>
<sequence>MTWRHHVRLLFMISLALRIINLGNSYQIEKHNGSRGEVTKVAALKHQQTPLNWTSGHVGEVTGSEEGWRPGERLPFSRAFQEVNAAPWDTEPGPSAAATSAGASSGPCTASPSSRLATVTRKTSWPPALTGRAPGARPACCSCCPARFCTASCAGMRQRALLRRLSLPCPSGSHAPAEEGRDLGIAFHFLCCK</sequence>
<dbReference type="GeneTree" id="ENSGT00940000162302"/>
<feature type="region of interest" description="Disordered" evidence="1">
    <location>
        <begin position="86"/>
        <end position="135"/>
    </location>
</feature>
<accession>A0A2K6TDY8</accession>
<evidence type="ECO:0000313" key="4">
    <source>
        <dbReference type="Proteomes" id="UP000233220"/>
    </source>
</evidence>
<reference evidence="3" key="1">
    <citation type="submission" date="2025-08" db="UniProtKB">
        <authorList>
            <consortium name="Ensembl"/>
        </authorList>
    </citation>
    <scope>IDENTIFICATION</scope>
</reference>